<dbReference type="VEuPathDB" id="CryptoDB:Cvel_21438"/>
<proteinExistence type="predicted"/>
<evidence type="ECO:0000313" key="1">
    <source>
        <dbReference type="EMBL" id="CEM27587.1"/>
    </source>
</evidence>
<reference evidence="1" key="1">
    <citation type="submission" date="2014-11" db="EMBL/GenBank/DDBJ databases">
        <authorList>
            <person name="Otto D Thomas"/>
            <person name="Naeem Raeece"/>
        </authorList>
    </citation>
    <scope>NUCLEOTIDE SEQUENCE</scope>
</reference>
<name>A0A0G4GDW4_9ALVE</name>
<accession>A0A0G4GDW4</accession>
<organism evidence="1">
    <name type="scientific">Chromera velia CCMP2878</name>
    <dbReference type="NCBI Taxonomy" id="1169474"/>
    <lineage>
        <taxon>Eukaryota</taxon>
        <taxon>Sar</taxon>
        <taxon>Alveolata</taxon>
        <taxon>Colpodellida</taxon>
        <taxon>Chromeraceae</taxon>
        <taxon>Chromera</taxon>
    </lineage>
</organism>
<dbReference type="EMBL" id="CDMZ01001116">
    <property type="protein sequence ID" value="CEM27587.1"/>
    <property type="molecule type" value="Genomic_DNA"/>
</dbReference>
<dbReference type="AlphaFoldDB" id="A0A0G4GDW4"/>
<gene>
    <name evidence="1" type="ORF">Cvel_21438</name>
</gene>
<protein>
    <submittedName>
        <fullName evidence="1">Uncharacterized protein</fullName>
    </submittedName>
</protein>
<sequence>MWETKRFGTPLNCRVVVKEPRRREELIDRLHGARFFTTLDLQVVFLGLKISRTGVRPERSKTEQIRLDVRRVGDHFQSPRKSPPRELQRWSTNASCASTECRIRCIYPCKMRCVMSDGSKGL</sequence>